<keyword evidence="2" id="KW-0732">Signal</keyword>
<evidence type="ECO:0000259" key="3">
    <source>
        <dbReference type="Pfam" id="PF03713"/>
    </source>
</evidence>
<gene>
    <name evidence="4" type="ORF">SAMN02982929_03529</name>
    <name evidence="5" type="ORF">SAMN05216506_102123</name>
</gene>
<reference evidence="6 7" key="2">
    <citation type="submission" date="2016-10" db="EMBL/GenBank/DDBJ databases">
        <authorList>
            <person name="Varghese N."/>
            <person name="Submissions S."/>
        </authorList>
    </citation>
    <scope>NUCLEOTIDE SEQUENCE [LARGE SCALE GENOMIC DNA]</scope>
    <source>
        <strain evidence="7">ATCC 20501</strain>
        <strain evidence="5 6">CGMCC 4.3529</strain>
    </source>
</reference>
<feature type="signal peptide" evidence="2">
    <location>
        <begin position="1"/>
        <end position="25"/>
    </location>
</feature>
<feature type="compositionally biased region" description="Basic and acidic residues" evidence="1">
    <location>
        <begin position="50"/>
        <end position="60"/>
    </location>
</feature>
<accession>A0A1I1NU13</accession>
<proteinExistence type="predicted"/>
<feature type="chain" id="PRO_5030028545" evidence="2">
    <location>
        <begin position="26"/>
        <end position="202"/>
    </location>
</feature>
<dbReference type="PROSITE" id="PS51257">
    <property type="entry name" value="PROKAR_LIPOPROTEIN"/>
    <property type="match status" value="1"/>
</dbReference>
<dbReference type="InterPro" id="IPR012347">
    <property type="entry name" value="Ferritin-like"/>
</dbReference>
<evidence type="ECO:0000313" key="4">
    <source>
        <dbReference type="EMBL" id="SEG76313.1"/>
    </source>
</evidence>
<dbReference type="EMBL" id="FNVB01000005">
    <property type="protein sequence ID" value="SEG76313.1"/>
    <property type="molecule type" value="Genomic_DNA"/>
</dbReference>
<evidence type="ECO:0000256" key="2">
    <source>
        <dbReference type="SAM" id="SignalP"/>
    </source>
</evidence>
<evidence type="ECO:0000313" key="5">
    <source>
        <dbReference type="EMBL" id="SFC98998.1"/>
    </source>
</evidence>
<feature type="domain" description="DUF305" evidence="3">
    <location>
        <begin position="57"/>
        <end position="201"/>
    </location>
</feature>
<evidence type="ECO:0000313" key="7">
    <source>
        <dbReference type="Proteomes" id="UP000236729"/>
    </source>
</evidence>
<protein>
    <submittedName>
        <fullName evidence="4">Uncharacterized conserved protein, DUF305 family</fullName>
    </submittedName>
</protein>
<dbReference type="AlphaFoldDB" id="A0A1H6CUG5"/>
<dbReference type="SMR" id="A0A1H6CUG5"/>
<organism evidence="4 7">
    <name type="scientific">Saccharopolyspora kobensis</name>
    <dbReference type="NCBI Taxonomy" id="146035"/>
    <lineage>
        <taxon>Bacteria</taxon>
        <taxon>Bacillati</taxon>
        <taxon>Actinomycetota</taxon>
        <taxon>Actinomycetes</taxon>
        <taxon>Pseudonocardiales</taxon>
        <taxon>Pseudonocardiaceae</taxon>
        <taxon>Saccharopolyspora</taxon>
    </lineage>
</organism>
<dbReference type="Proteomes" id="UP000236729">
    <property type="component" value="Unassembled WGS sequence"/>
</dbReference>
<dbReference type="EMBL" id="FOME01000002">
    <property type="protein sequence ID" value="SFC98998.1"/>
    <property type="molecule type" value="Genomic_DNA"/>
</dbReference>
<evidence type="ECO:0000313" key="6">
    <source>
        <dbReference type="Proteomes" id="UP000199690"/>
    </source>
</evidence>
<feature type="compositionally biased region" description="Polar residues" evidence="1">
    <location>
        <begin position="130"/>
        <end position="146"/>
    </location>
</feature>
<keyword evidence="6" id="KW-1185">Reference proteome</keyword>
<feature type="compositionally biased region" description="Pro residues" evidence="1">
    <location>
        <begin position="28"/>
        <end position="39"/>
    </location>
</feature>
<feature type="region of interest" description="Disordered" evidence="1">
    <location>
        <begin position="20"/>
        <end position="60"/>
    </location>
</feature>
<dbReference type="Gene3D" id="1.20.1260.10">
    <property type="match status" value="1"/>
</dbReference>
<dbReference type="Pfam" id="PF03713">
    <property type="entry name" value="DUF305"/>
    <property type="match status" value="1"/>
</dbReference>
<reference evidence="4" key="1">
    <citation type="submission" date="2016-10" db="EMBL/GenBank/DDBJ databases">
        <authorList>
            <person name="de Groot N.N."/>
        </authorList>
    </citation>
    <scope>NUCLEOTIDE SEQUENCE [LARGE SCALE GENOMIC DNA]</scope>
    <source>
        <strain evidence="4">ATCC 20501</strain>
    </source>
</reference>
<dbReference type="RefSeq" id="WP_093348924.1">
    <property type="nucleotide sequence ID" value="NZ_FNVB01000005.1"/>
</dbReference>
<name>A0A1H6CUG5_9PSEU</name>
<sequence>MRRSTIIGAVLIGGLALAGCTPAEAPSDQPPAPGTPPPATAQHNAGQHGAGEHSETDREFAQQLLANRQQVLELTQLAQTNAQSADAKALAGELQQSAQLQIGQLNAFLTSAAGQESGSAPEDAADQADGTGQQSPQQVDQLKQVTGAQFDQQWKQAVQALEQSAAQLARSEQEEGQSQAMRKLAEDFLAGQQDVLTKLNAL</sequence>
<accession>A0A1H6CUG5</accession>
<evidence type="ECO:0000256" key="1">
    <source>
        <dbReference type="SAM" id="MobiDB-lite"/>
    </source>
</evidence>
<dbReference type="Proteomes" id="UP000199690">
    <property type="component" value="Unassembled WGS sequence"/>
</dbReference>
<dbReference type="InterPro" id="IPR005183">
    <property type="entry name" value="DUF305_CopM-like"/>
</dbReference>
<feature type="region of interest" description="Disordered" evidence="1">
    <location>
        <begin position="113"/>
        <end position="146"/>
    </location>
</feature>